<proteinExistence type="predicted"/>
<evidence type="ECO:0000313" key="2">
    <source>
        <dbReference type="EMBL" id="MED1568641.1"/>
    </source>
</evidence>
<organism evidence="2 3">
    <name type="scientific">Bacillus paramycoides</name>
    <dbReference type="NCBI Taxonomy" id="2026194"/>
    <lineage>
        <taxon>Bacteria</taxon>
        <taxon>Bacillati</taxon>
        <taxon>Bacillota</taxon>
        <taxon>Bacilli</taxon>
        <taxon>Bacillales</taxon>
        <taxon>Bacillaceae</taxon>
        <taxon>Bacillus</taxon>
        <taxon>Bacillus cereus group</taxon>
    </lineage>
</organism>
<keyword evidence="2" id="KW-0808">Transferase</keyword>
<dbReference type="InterPro" id="IPR014867">
    <property type="entry name" value="Spore_coat_CotH_CotH2/3/7"/>
</dbReference>
<evidence type="ECO:0000256" key="1">
    <source>
        <dbReference type="SAM" id="MobiDB-lite"/>
    </source>
</evidence>
<reference evidence="2 3" key="1">
    <citation type="submission" date="2023-03" db="EMBL/GenBank/DDBJ databases">
        <title>Bacillus Genome Sequencing.</title>
        <authorList>
            <person name="Dunlap C."/>
        </authorList>
    </citation>
    <scope>NUCLEOTIDE SEQUENCE [LARGE SCALE GENOMIC DNA]</scope>
    <source>
        <strain evidence="2 3">B-615</strain>
    </source>
</reference>
<protein>
    <submittedName>
        <fullName evidence="2">CotH kinase family protein</fullName>
    </submittedName>
</protein>
<dbReference type="Proteomes" id="UP001309448">
    <property type="component" value="Unassembled WGS sequence"/>
</dbReference>
<evidence type="ECO:0000313" key="3">
    <source>
        <dbReference type="Proteomes" id="UP001309448"/>
    </source>
</evidence>
<name>A0ABU6N0Y3_9BACI</name>
<keyword evidence="3" id="KW-1185">Reference proteome</keyword>
<dbReference type="RefSeq" id="WP_327921484.1">
    <property type="nucleotide sequence ID" value="NZ_JARMDB010000026.1"/>
</dbReference>
<dbReference type="EMBL" id="JARMDB010000026">
    <property type="protein sequence ID" value="MED1568641.1"/>
    <property type="molecule type" value="Genomic_DNA"/>
</dbReference>
<comment type="caution">
    <text evidence="2">The sequence shown here is derived from an EMBL/GenBank/DDBJ whole genome shotgun (WGS) entry which is preliminary data.</text>
</comment>
<dbReference type="GO" id="GO:0016301">
    <property type="term" value="F:kinase activity"/>
    <property type="evidence" value="ECO:0007669"/>
    <property type="project" value="UniProtKB-KW"/>
</dbReference>
<feature type="compositionally biased region" description="Polar residues" evidence="1">
    <location>
        <begin position="43"/>
        <end position="52"/>
    </location>
</feature>
<dbReference type="Pfam" id="PF08757">
    <property type="entry name" value="CotH"/>
    <property type="match status" value="1"/>
</dbReference>
<feature type="region of interest" description="Disordered" evidence="1">
    <location>
        <begin position="33"/>
        <end position="66"/>
    </location>
</feature>
<gene>
    <name evidence="2" type="ORF">P4U88_22690</name>
</gene>
<keyword evidence="2" id="KW-0418">Kinase</keyword>
<accession>A0ABU6N0Y3</accession>
<sequence length="461" mass="53009">MNNFKKYGITALILLLLGGAYLLFSRGEAKEQTHQDAAGGQTPAGTGKSQNAAPGEAPSHSLGKSEKTVTSITTNLPVFSITTDPENLWSEDKGIYMLGKGASKKYPYKGANYWKDWEIPVDLDYMENGKSVYKFSAGLKIFGGETRTLPQKSFALYAKNDNGNKTFDYSFFPEKQLSHYKTLVLRNGGQDFNQTHFRDSLASTLVQGTNNDAQAYRPVVVYLNGDYWGIYDLREKIDKDFLAANHNGVKKKDMDLLESNALIKEGSNKDYLDLVDFIKNHDLSNDKNYQEVVQKIEVKNYIDYIVTELYIGNTDWPSHNYRYWKANAPFDKWRWIIYDSDLGFGDVNENTVDRLYDYKGKGDDTLYISYLFRELLKNKQFRNEFKQRSDELLATTFAPDQVVGSIEAIRKQLEPEMPEHVKKWGGTVEDWEQNVSQLKDFAQKRPEYLKQDLYKLFNTFH</sequence>